<proteinExistence type="predicted"/>
<dbReference type="Proteomes" id="UP001196097">
    <property type="component" value="Chromosome"/>
</dbReference>
<organism evidence="1 2">
    <name type="scientific">Acidithiobacillus ferruginosus</name>
    <dbReference type="NCBI Taxonomy" id="3063951"/>
    <lineage>
        <taxon>Bacteria</taxon>
        <taxon>Pseudomonadati</taxon>
        <taxon>Pseudomonadota</taxon>
        <taxon>Acidithiobacillia</taxon>
        <taxon>Acidithiobacillales</taxon>
        <taxon>Acidithiobacillaceae</taxon>
        <taxon>Acidithiobacillus</taxon>
    </lineage>
</organism>
<accession>A0ACD5IM39</accession>
<evidence type="ECO:0000313" key="1">
    <source>
        <dbReference type="EMBL" id="XRP74337.1"/>
    </source>
</evidence>
<dbReference type="EMBL" id="CP130946">
    <property type="protein sequence ID" value="XRP74337.1"/>
    <property type="molecule type" value="Genomic_DNA"/>
</dbReference>
<evidence type="ECO:0000313" key="2">
    <source>
        <dbReference type="Proteomes" id="UP001196097"/>
    </source>
</evidence>
<name>A0ACD5IM39_9PROT</name>
<keyword evidence="2" id="KW-1185">Reference proteome</keyword>
<reference evidence="1 2" key="1">
    <citation type="journal article" date="2021" name="ISME J.">
        <title>Genomic evolution of the class Acidithiobacillia: deep-branching Proteobacteria living in extreme acidic conditions.</title>
        <authorList>
            <person name="Moya-Beltran A."/>
            <person name="Beard S."/>
            <person name="Rojas-Villalobos C."/>
            <person name="Issotta F."/>
            <person name="Gallardo Y."/>
            <person name="Ulloa R."/>
            <person name="Giaveno A."/>
            <person name="Degli Esposti M."/>
            <person name="Johnson D.B."/>
            <person name="Quatrini R."/>
        </authorList>
    </citation>
    <scope>NUCLEOTIDE SEQUENCE [LARGE SCALE GENOMIC DNA]</scope>
    <source>
        <strain evidence="1 2">CF3</strain>
    </source>
</reference>
<protein>
    <submittedName>
        <fullName evidence="1">Uncharacterized protein</fullName>
    </submittedName>
</protein>
<gene>
    <name evidence="1" type="ORF">HF292_006760</name>
</gene>
<sequence>MKLRIQRAQVEAMVQEFPHLAGLRTASSFLHSVNRNRCCRL</sequence>